<sequence>MNSANYNYLEIISLYLPELCDRYSYLVTKYILLTSIPICSSIKKNSEKNSLYAYSNTCINNYFNRLISFFKSSTNQSKVQKEFISFVVPFPQICKYQDNNYSAWNEFLSKPKSIFFCNMDSNKFYNVWNFAAIIDFKWKIFKSAYYLIWFFYTIFFLCFALASTLEQNNILFIISILFGMVHLTFEVRQFLWKKHFYFTDPWNLFGK</sequence>
<proteinExistence type="predicted"/>
<feature type="transmembrane region" description="Helical" evidence="1">
    <location>
        <begin position="144"/>
        <end position="162"/>
    </location>
</feature>
<accession>A0A397TEV2</accession>
<dbReference type="OrthoDB" id="2356771at2759"/>
<dbReference type="AlphaFoldDB" id="A0A397TEV2"/>
<dbReference type="Proteomes" id="UP000265703">
    <property type="component" value="Unassembled WGS sequence"/>
</dbReference>
<dbReference type="EMBL" id="QKYT01000039">
    <property type="protein sequence ID" value="RIA96773.1"/>
    <property type="molecule type" value="Genomic_DNA"/>
</dbReference>
<evidence type="ECO:0000256" key="1">
    <source>
        <dbReference type="SAM" id="Phobius"/>
    </source>
</evidence>
<evidence type="ECO:0000313" key="3">
    <source>
        <dbReference type="Proteomes" id="UP000265703"/>
    </source>
</evidence>
<keyword evidence="1" id="KW-0472">Membrane</keyword>
<evidence type="ECO:0000313" key="2">
    <source>
        <dbReference type="EMBL" id="RIA96773.1"/>
    </source>
</evidence>
<feature type="transmembrane region" description="Helical" evidence="1">
    <location>
        <begin position="168"/>
        <end position="185"/>
    </location>
</feature>
<protein>
    <submittedName>
        <fullName evidence="2">Uncharacterized protein</fullName>
    </submittedName>
</protein>
<keyword evidence="3" id="KW-1185">Reference proteome</keyword>
<reference evidence="2 3" key="1">
    <citation type="submission" date="2018-06" db="EMBL/GenBank/DDBJ databases">
        <title>Comparative genomics reveals the genomic features of Rhizophagus irregularis, R. cerebriforme, R. diaphanum and Gigaspora rosea, and their symbiotic lifestyle signature.</title>
        <authorList>
            <person name="Morin E."/>
            <person name="San Clemente H."/>
            <person name="Chen E.C.H."/>
            <person name="De La Providencia I."/>
            <person name="Hainaut M."/>
            <person name="Kuo A."/>
            <person name="Kohler A."/>
            <person name="Murat C."/>
            <person name="Tang N."/>
            <person name="Roy S."/>
            <person name="Loubradou J."/>
            <person name="Henrissat B."/>
            <person name="Grigoriev I.V."/>
            <person name="Corradi N."/>
            <person name="Roux C."/>
            <person name="Martin F.M."/>
        </authorList>
    </citation>
    <scope>NUCLEOTIDE SEQUENCE [LARGE SCALE GENOMIC DNA]</scope>
    <source>
        <strain evidence="2 3">DAOM 227022</strain>
    </source>
</reference>
<name>A0A397TEV2_9GLOM</name>
<organism evidence="2 3">
    <name type="scientific">Glomus cerebriforme</name>
    <dbReference type="NCBI Taxonomy" id="658196"/>
    <lineage>
        <taxon>Eukaryota</taxon>
        <taxon>Fungi</taxon>
        <taxon>Fungi incertae sedis</taxon>
        <taxon>Mucoromycota</taxon>
        <taxon>Glomeromycotina</taxon>
        <taxon>Glomeromycetes</taxon>
        <taxon>Glomerales</taxon>
        <taxon>Glomeraceae</taxon>
        <taxon>Glomus</taxon>
    </lineage>
</organism>
<keyword evidence="1" id="KW-1133">Transmembrane helix</keyword>
<keyword evidence="1" id="KW-0812">Transmembrane</keyword>
<comment type="caution">
    <text evidence="2">The sequence shown here is derived from an EMBL/GenBank/DDBJ whole genome shotgun (WGS) entry which is preliminary data.</text>
</comment>
<gene>
    <name evidence="2" type="ORF">C1645_353172</name>
</gene>